<dbReference type="PROSITE" id="PS51257">
    <property type="entry name" value="PROKAR_LIPOPROTEIN"/>
    <property type="match status" value="1"/>
</dbReference>
<dbReference type="EMBL" id="JACIDS010000002">
    <property type="protein sequence ID" value="MBB3930171.1"/>
    <property type="molecule type" value="Genomic_DNA"/>
</dbReference>
<dbReference type="RefSeq" id="WP_183397858.1">
    <property type="nucleotide sequence ID" value="NZ_JACIDS010000002.1"/>
</dbReference>
<reference evidence="2 3" key="1">
    <citation type="submission" date="2020-08" db="EMBL/GenBank/DDBJ databases">
        <title>Genomic Encyclopedia of Type Strains, Phase IV (KMG-IV): sequencing the most valuable type-strain genomes for metagenomic binning, comparative biology and taxonomic classification.</title>
        <authorList>
            <person name="Goeker M."/>
        </authorList>
    </citation>
    <scope>NUCLEOTIDE SEQUENCE [LARGE SCALE GENOMIC DNA]</scope>
    <source>
        <strain evidence="2 3">DSM 25966</strain>
    </source>
</reference>
<dbReference type="Proteomes" id="UP000553963">
    <property type="component" value="Unassembled WGS sequence"/>
</dbReference>
<evidence type="ECO:0000256" key="1">
    <source>
        <dbReference type="SAM" id="SignalP"/>
    </source>
</evidence>
<keyword evidence="1" id="KW-0732">Signal</keyword>
<protein>
    <submittedName>
        <fullName evidence="2">Uncharacterized protein</fullName>
    </submittedName>
</protein>
<feature type="signal peptide" evidence="1">
    <location>
        <begin position="1"/>
        <end position="26"/>
    </location>
</feature>
<comment type="caution">
    <text evidence="2">The sequence shown here is derived from an EMBL/GenBank/DDBJ whole genome shotgun (WGS) entry which is preliminary data.</text>
</comment>
<evidence type="ECO:0000313" key="2">
    <source>
        <dbReference type="EMBL" id="MBB3930171.1"/>
    </source>
</evidence>
<keyword evidence="3" id="KW-1185">Reference proteome</keyword>
<sequence length="305" mass="31574">MMKRIFAPTLAGTVAACLLAGADARAADLSAVIAPTGPIAAPASLMPDHAFFGGVGLGVGYSDFTDQYLYAKGVSLISQGGVPYAYGSAGGSTTPNAGSDWTLTPTAQFGYFQELPGTGWVVGGKLAYSYLGASSTTDHVAVPQAGSFTGPSPASFTGNVLVRSFETKINQQIALTPFVGRAYSRGFVYFGAGPSIAQTETNLNDVYGFADINGTHYDITGQAANYSSSSWNWGGTLTAGGTYFITKDWFLDTSYAVNFTQKSHGEFASPFSTSAAGFDDKGILSGNFSGGVTTQTVTISINRAL</sequence>
<feature type="chain" id="PRO_5032774771" evidence="1">
    <location>
        <begin position="27"/>
        <end position="305"/>
    </location>
</feature>
<accession>A0A840AMQ3</accession>
<dbReference type="AlphaFoldDB" id="A0A840AMQ3"/>
<name>A0A840AMQ3_9HYPH</name>
<organism evidence="2 3">
    <name type="scientific">Kaistia hirudinis</name>
    <dbReference type="NCBI Taxonomy" id="1293440"/>
    <lineage>
        <taxon>Bacteria</taxon>
        <taxon>Pseudomonadati</taxon>
        <taxon>Pseudomonadota</taxon>
        <taxon>Alphaproteobacteria</taxon>
        <taxon>Hyphomicrobiales</taxon>
        <taxon>Kaistiaceae</taxon>
        <taxon>Kaistia</taxon>
    </lineage>
</organism>
<gene>
    <name evidence="2" type="ORF">GGR25_001210</name>
</gene>
<evidence type="ECO:0000313" key="3">
    <source>
        <dbReference type="Proteomes" id="UP000553963"/>
    </source>
</evidence>
<proteinExistence type="predicted"/>